<gene>
    <name evidence="3" type="ORF">METZ01_LOCUS97443</name>
</gene>
<dbReference type="PANTHER" id="PTHR16026:SF0">
    <property type="entry name" value="CARTILAGE ACIDIC PROTEIN 1"/>
    <property type="match status" value="1"/>
</dbReference>
<dbReference type="AlphaFoldDB" id="A0A381VWB7"/>
<sequence>MIKRFNYIIIFSLFIVSCDKNDSTQINTPQLLKKEALSRISMKDTSGFTEMNPLITGVTAINKIGEKEVLENQHLMHGSGIALGDINNDGWVDIYVPRLKEKNILYINMGNWKFKDVTEDAGVSCPNRYSNGSVFADVDGDRDLDLIVTALGGPNSIFVNDGNGKFSESKLDSKLKNPGSTSSALADVDNDGDLDLYITNYKRLAMRDSLPPPVISFDNTLMEITNNRWIVLPPFNQEYEAAVKGDILLRFEMAEVDQYYINDGNGNFKLIDITKSHFKDENGSPIENHLRDWGLMAQFRDINNDTHPDIYICNDFESPDRFWINNGDGTFNLIPKLALRHTSNSSMAVDFSDLNKDGKVDFFVTDMMSQSHVLQKTQMGTMAPTPLGIGEIDNRPQYMHNTLFLNRGDQTFSEISQYSNTHASEWSWGTIFMDVDLDGHEDILIATGHMFDVQDSDSNQKQKDALSKVKSFDEYKRMLLKYPTLKLKNIALKNNGDMKFENVDDGWGIGNTKDISHGIATADLDNDGDLDLVINRLNNHVGLYKNNSTAPRIAIRLEGFNNNSQAIGAKIKVKGDDIYQSREIISGGRYLSGSDPLQVFAANDSFMLAEIQWRDGTITVIDSLVKNQLYTIRQVKTHSIDIVKNKVNPIFKEMSHLLNHYHHEDPYDDFLYQSLLPNRFSQMGPGVAWIDSDFDGDDDLFIASGKGGSIDHFENKDGNSFIPFSVEKNLQEDVTSIISTVDNNGNQGIIVGNSNFESQLGAKSSISNFTRKEKNNFISLDHMIGSLSQADIDNDGDLDIFAGGRVIPAKYPMPASSMLYINENGKYLPDKKNSIVLSKIGLVSGSVFSDIDNDGDPDLLIALEWGPITILENNNGILTNITSKLNLDQLNGWWNGIATGDFNEDGLIDIVATNWGLNTKYHFTTSHPRQVYFNDFDKNDVLDIVEAHYDGDFEDLVPERGFSCISNAMPFVREEKQTFLNYAQSTLTDIFGNTLETSPYLEANTLESVVLINNGNSFISYPLPFEAQMSTAMHAGVSDINGDGHEDIFISQNFFTVQKETDRNDSGRGLIMFGDGNGNFEAIPGHKSGIIVYGDQRGAAFSDYNSDGRIDLVVSQNGSRTKLFQNVNSKPGVRVILRGPKLNPWAFGAKIQLAYKDGSLGPVREVQSGSGYWSQNSPVQVM</sequence>
<evidence type="ECO:0000313" key="3">
    <source>
        <dbReference type="EMBL" id="SVA44589.1"/>
    </source>
</evidence>
<feature type="domain" description="ASPIC/UnbV" evidence="2">
    <location>
        <begin position="566"/>
        <end position="631"/>
    </location>
</feature>
<dbReference type="InterPro" id="IPR013517">
    <property type="entry name" value="FG-GAP"/>
</dbReference>
<accession>A0A381VWB7</accession>
<dbReference type="InterPro" id="IPR011519">
    <property type="entry name" value="UnbV_ASPIC"/>
</dbReference>
<dbReference type="InterPro" id="IPR028994">
    <property type="entry name" value="Integrin_alpha_N"/>
</dbReference>
<dbReference type="InterPro" id="IPR027039">
    <property type="entry name" value="Crtac1"/>
</dbReference>
<name>A0A381VWB7_9ZZZZ</name>
<reference evidence="3" key="1">
    <citation type="submission" date="2018-05" db="EMBL/GenBank/DDBJ databases">
        <authorList>
            <person name="Lanie J.A."/>
            <person name="Ng W.-L."/>
            <person name="Kazmierczak K.M."/>
            <person name="Andrzejewski T.M."/>
            <person name="Davidsen T.M."/>
            <person name="Wayne K.J."/>
            <person name="Tettelin H."/>
            <person name="Glass J.I."/>
            <person name="Rusch D."/>
            <person name="Podicherti R."/>
            <person name="Tsui H.-C.T."/>
            <person name="Winkler M.E."/>
        </authorList>
    </citation>
    <scope>NUCLEOTIDE SEQUENCE</scope>
</reference>
<dbReference type="Gene3D" id="2.130.10.130">
    <property type="entry name" value="Integrin alpha, N-terminal"/>
    <property type="match status" value="4"/>
</dbReference>
<organism evidence="3">
    <name type="scientific">marine metagenome</name>
    <dbReference type="NCBI Taxonomy" id="408172"/>
    <lineage>
        <taxon>unclassified sequences</taxon>
        <taxon>metagenomes</taxon>
        <taxon>ecological metagenomes</taxon>
    </lineage>
</organism>
<proteinExistence type="predicted"/>
<dbReference type="PROSITE" id="PS51257">
    <property type="entry name" value="PROKAR_LIPOPROTEIN"/>
    <property type="match status" value="1"/>
</dbReference>
<dbReference type="Pfam" id="PF13517">
    <property type="entry name" value="FG-GAP_3"/>
    <property type="match status" value="5"/>
</dbReference>
<protein>
    <recommendedName>
        <fullName evidence="2">ASPIC/UnbV domain-containing protein</fullName>
    </recommendedName>
</protein>
<dbReference type="EMBL" id="UINC01009983">
    <property type="protein sequence ID" value="SVA44589.1"/>
    <property type="molecule type" value="Genomic_DNA"/>
</dbReference>
<dbReference type="SUPFAM" id="SSF69318">
    <property type="entry name" value="Integrin alpha N-terminal domain"/>
    <property type="match status" value="2"/>
</dbReference>
<evidence type="ECO:0000259" key="2">
    <source>
        <dbReference type="Pfam" id="PF07593"/>
    </source>
</evidence>
<dbReference type="Pfam" id="PF07593">
    <property type="entry name" value="UnbV_ASPIC"/>
    <property type="match status" value="1"/>
</dbReference>
<feature type="non-terminal residue" evidence="3">
    <location>
        <position position="1182"/>
    </location>
</feature>
<dbReference type="PANTHER" id="PTHR16026">
    <property type="entry name" value="CARTILAGE ACIDIC PROTEIN 1"/>
    <property type="match status" value="1"/>
</dbReference>
<keyword evidence="1" id="KW-0732">Signal</keyword>
<evidence type="ECO:0000256" key="1">
    <source>
        <dbReference type="ARBA" id="ARBA00022729"/>
    </source>
</evidence>